<keyword evidence="1 7" id="KW-1003">Cell membrane</keyword>
<comment type="similarity">
    <text evidence="7">Belongs to the transglycosylase MltG family.</text>
</comment>
<evidence type="ECO:0000256" key="1">
    <source>
        <dbReference type="ARBA" id="ARBA00022475"/>
    </source>
</evidence>
<comment type="catalytic activity">
    <reaction evidence="7">
        <text>a peptidoglycan chain = a peptidoglycan chain with N-acetyl-1,6-anhydromuramyl-[peptide] at the reducing end + a peptidoglycan chain with N-acetylglucosamine at the non-reducing end.</text>
        <dbReference type="EC" id="4.2.2.29"/>
    </reaction>
</comment>
<comment type="function">
    <text evidence="7">Functions as a peptidoglycan terminase that cleaves nascent peptidoglycan strands endolytically to terminate their elongation.</text>
</comment>
<dbReference type="EMBL" id="CP002391">
    <property type="protein sequence ID" value="EEQ65497.2"/>
    <property type="molecule type" value="Genomic_DNA"/>
</dbReference>
<dbReference type="GO" id="GO:0005886">
    <property type="term" value="C:plasma membrane"/>
    <property type="evidence" value="ECO:0007669"/>
    <property type="project" value="UniProtKB-SubCell"/>
</dbReference>
<dbReference type="NCBIfam" id="TIGR00247">
    <property type="entry name" value="endolytic transglycosylase MltG"/>
    <property type="match status" value="1"/>
</dbReference>
<dbReference type="AlphaFoldDB" id="A0A826HX29"/>
<name>A0A826HX29_LACPA</name>
<dbReference type="Gene3D" id="3.30.1490.480">
    <property type="entry name" value="Endolytic murein transglycosylase"/>
    <property type="match status" value="1"/>
</dbReference>
<comment type="subcellular location">
    <subcellularLocation>
        <location evidence="7">Cell membrane</location>
        <topology evidence="7">Single-pass membrane protein</topology>
    </subcellularLocation>
</comment>
<accession>A0A826HX29</accession>
<evidence type="ECO:0000313" key="9">
    <source>
        <dbReference type="Proteomes" id="UP000015927"/>
    </source>
</evidence>
<feature type="transmembrane region" description="Helical" evidence="7">
    <location>
        <begin position="38"/>
        <end position="62"/>
    </location>
</feature>
<dbReference type="GO" id="GO:0008932">
    <property type="term" value="F:lytic endotransglycosylase activity"/>
    <property type="evidence" value="ECO:0007669"/>
    <property type="project" value="UniProtKB-UniRule"/>
</dbReference>
<evidence type="ECO:0000256" key="4">
    <source>
        <dbReference type="ARBA" id="ARBA00023136"/>
    </source>
</evidence>
<organism evidence="8 9">
    <name type="scientific">Lacticaseibacillus paracasei subsp. paracasei 8700:2</name>
    <dbReference type="NCBI Taxonomy" id="537973"/>
    <lineage>
        <taxon>Bacteria</taxon>
        <taxon>Bacillati</taxon>
        <taxon>Bacillota</taxon>
        <taxon>Bacilli</taxon>
        <taxon>Lactobacillales</taxon>
        <taxon>Lactobacillaceae</taxon>
        <taxon>Lacticaseibacillus</taxon>
    </lineage>
</organism>
<evidence type="ECO:0000313" key="8">
    <source>
        <dbReference type="EMBL" id="EEQ65497.2"/>
    </source>
</evidence>
<dbReference type="CDD" id="cd08010">
    <property type="entry name" value="MltG_like"/>
    <property type="match status" value="1"/>
</dbReference>
<dbReference type="KEGG" id="lpi:LBPG_00946"/>
<evidence type="ECO:0000256" key="3">
    <source>
        <dbReference type="ARBA" id="ARBA00022989"/>
    </source>
</evidence>
<keyword evidence="3 7" id="KW-1133">Transmembrane helix</keyword>
<evidence type="ECO:0000256" key="2">
    <source>
        <dbReference type="ARBA" id="ARBA00022692"/>
    </source>
</evidence>
<dbReference type="PANTHER" id="PTHR30518">
    <property type="entry name" value="ENDOLYTIC MUREIN TRANSGLYCOSYLASE"/>
    <property type="match status" value="1"/>
</dbReference>
<proteinExistence type="inferred from homology"/>
<evidence type="ECO:0000256" key="6">
    <source>
        <dbReference type="ARBA" id="ARBA00023316"/>
    </source>
</evidence>
<dbReference type="EC" id="4.2.2.29" evidence="7"/>
<keyword evidence="5 7" id="KW-0456">Lyase</keyword>
<dbReference type="Proteomes" id="UP000015927">
    <property type="component" value="Chromosome"/>
</dbReference>
<protein>
    <recommendedName>
        <fullName evidence="7">Endolytic murein transglycosylase</fullName>
        <ecNumber evidence="7">4.2.2.29</ecNumber>
    </recommendedName>
    <alternativeName>
        <fullName evidence="7">Peptidoglycan lytic transglycosylase</fullName>
    </alternativeName>
    <alternativeName>
        <fullName evidence="7">Peptidoglycan polymerization terminase</fullName>
    </alternativeName>
</protein>
<dbReference type="GO" id="GO:0009252">
    <property type="term" value="P:peptidoglycan biosynthetic process"/>
    <property type="evidence" value="ECO:0007669"/>
    <property type="project" value="UniProtKB-UniRule"/>
</dbReference>
<dbReference type="PANTHER" id="PTHR30518:SF2">
    <property type="entry name" value="ENDOLYTIC MUREIN TRANSGLYCOSYLASE"/>
    <property type="match status" value="1"/>
</dbReference>
<dbReference type="InterPro" id="IPR003770">
    <property type="entry name" value="MLTG-like"/>
</dbReference>
<dbReference type="GO" id="GO:0071555">
    <property type="term" value="P:cell wall organization"/>
    <property type="evidence" value="ECO:0007669"/>
    <property type="project" value="UniProtKB-KW"/>
</dbReference>
<gene>
    <name evidence="7" type="primary">mltG</name>
    <name evidence="8" type="ORF">LBPG_00946</name>
</gene>
<keyword evidence="6 7" id="KW-0961">Cell wall biogenesis/degradation</keyword>
<keyword evidence="4 7" id="KW-0472">Membrane</keyword>
<dbReference type="Pfam" id="PF02618">
    <property type="entry name" value="YceG"/>
    <property type="match status" value="1"/>
</dbReference>
<evidence type="ECO:0000256" key="7">
    <source>
        <dbReference type="HAMAP-Rule" id="MF_02065"/>
    </source>
</evidence>
<sequence length="400" mass="44015">MQISVPVTVLTLEEATFLDRRSSDRQDKRRQRSSEKKVANKIVAWVIGIVLAVLVIVGLMGYRYVRSALEPVDPNGKTSISVTVPAGSSTKQIAAQLEAKHVIKSATVFSYYVKFHNIADFQAGQYKLTQRANMSTVIQALRAGGSATTAAGQLLVKEGTTIEQIATSMDKLTKSNKNLTGKKFLALMKDQTFFNQLAKKYPQLLSSAANAKGVRYRLEGYLFPATYNVGAGETVKDLVDAMVAKTDSVMQSYYKSIKKQQYTVQEVMTLASLVEREGVTQDDRRKIAGVFLNRIDAGMPLQSDISVMYALNTHKTHLTNKDTSVDSPYNLYVHTGYGPGPFDSPSEQSITAVLSPDARDKDYLYFVANLKTGEVLYATTREQHDANTAKFASDNAAADK</sequence>
<dbReference type="HAMAP" id="MF_02065">
    <property type="entry name" value="MltG"/>
    <property type="match status" value="1"/>
</dbReference>
<evidence type="ECO:0000256" key="5">
    <source>
        <dbReference type="ARBA" id="ARBA00023239"/>
    </source>
</evidence>
<reference evidence="8 9" key="1">
    <citation type="submission" date="2010-12" db="EMBL/GenBank/DDBJ databases">
        <title>The Genome Sequence of Lactobacillus paracasei subsp. paracasei strain 8700:2.</title>
        <authorList>
            <consortium name="The Broad Institute Genome Sequencing Platform"/>
            <person name="Ward D."/>
            <person name="Earl A."/>
            <person name="Feldgarden M."/>
            <person name="Young S.K."/>
            <person name="Gargeya S."/>
            <person name="Zeng Q."/>
            <person name="Alvarado L."/>
            <person name="Berlin A."/>
            <person name="Bochicchio J."/>
            <person name="Chapman S.B."/>
            <person name="Chen Z."/>
            <person name="Freedman E."/>
            <person name="Gellesch M."/>
            <person name="Goldberg J."/>
            <person name="Griggs A."/>
            <person name="Gujja S."/>
            <person name="Heilman E."/>
            <person name="Heiman D."/>
            <person name="Howarth C."/>
            <person name="Mehta T."/>
            <person name="Neiman D."/>
            <person name="Pearson M."/>
            <person name="Roberts A."/>
            <person name="Saif S."/>
            <person name="Shea T."/>
            <person name="Shenoy N."/>
            <person name="Sisk P."/>
            <person name="Stolte C."/>
            <person name="Sykes S."/>
            <person name="White J."/>
            <person name="Yandava C."/>
            <person name="Saulnier D."/>
            <person name="Haas B."/>
            <person name="Nusbaum C."/>
            <person name="Birren B."/>
        </authorList>
    </citation>
    <scope>NUCLEOTIDE SEQUENCE [LARGE SCALE GENOMIC DNA]</scope>
    <source>
        <strain evidence="8 9">8700:2</strain>
    </source>
</reference>
<feature type="site" description="Important for catalytic activity" evidence="7">
    <location>
        <position position="277"/>
    </location>
</feature>
<keyword evidence="2 7" id="KW-0812">Transmembrane</keyword>